<organism evidence="1">
    <name type="scientific">Arundo donax</name>
    <name type="common">Giant reed</name>
    <name type="synonym">Donax arundinaceus</name>
    <dbReference type="NCBI Taxonomy" id="35708"/>
    <lineage>
        <taxon>Eukaryota</taxon>
        <taxon>Viridiplantae</taxon>
        <taxon>Streptophyta</taxon>
        <taxon>Embryophyta</taxon>
        <taxon>Tracheophyta</taxon>
        <taxon>Spermatophyta</taxon>
        <taxon>Magnoliopsida</taxon>
        <taxon>Liliopsida</taxon>
        <taxon>Poales</taxon>
        <taxon>Poaceae</taxon>
        <taxon>PACMAD clade</taxon>
        <taxon>Arundinoideae</taxon>
        <taxon>Arundineae</taxon>
        <taxon>Arundo</taxon>
    </lineage>
</organism>
<reference evidence="1" key="1">
    <citation type="submission" date="2014-09" db="EMBL/GenBank/DDBJ databases">
        <authorList>
            <person name="Magalhaes I.L.F."/>
            <person name="Oliveira U."/>
            <person name="Santos F.R."/>
            <person name="Vidigal T.H.D.A."/>
            <person name="Brescovit A.D."/>
            <person name="Santos A.J."/>
        </authorList>
    </citation>
    <scope>NUCLEOTIDE SEQUENCE</scope>
    <source>
        <tissue evidence="1">Shoot tissue taken approximately 20 cm above the soil surface</tissue>
    </source>
</reference>
<evidence type="ECO:0000313" key="1">
    <source>
        <dbReference type="EMBL" id="JAD66128.1"/>
    </source>
</evidence>
<accession>A0A0A9BVC4</accession>
<proteinExistence type="predicted"/>
<name>A0A0A9BVC4_ARUDO</name>
<reference evidence="1" key="2">
    <citation type="journal article" date="2015" name="Data Brief">
        <title>Shoot transcriptome of the giant reed, Arundo donax.</title>
        <authorList>
            <person name="Barrero R.A."/>
            <person name="Guerrero F.D."/>
            <person name="Moolhuijzen P."/>
            <person name="Goolsby J.A."/>
            <person name="Tidwell J."/>
            <person name="Bellgard S.E."/>
            <person name="Bellgard M.I."/>
        </authorList>
    </citation>
    <scope>NUCLEOTIDE SEQUENCE</scope>
    <source>
        <tissue evidence="1">Shoot tissue taken approximately 20 cm above the soil surface</tissue>
    </source>
</reference>
<dbReference type="AlphaFoldDB" id="A0A0A9BVC4"/>
<sequence>MWAITSIGENNHWAKGTKS</sequence>
<protein>
    <submittedName>
        <fullName evidence="1">Uncharacterized protein</fullName>
    </submittedName>
</protein>
<dbReference type="EMBL" id="GBRH01231767">
    <property type="protein sequence ID" value="JAD66128.1"/>
    <property type="molecule type" value="Transcribed_RNA"/>
</dbReference>